<reference evidence="2 3" key="1">
    <citation type="journal article" date="2015" name="Nature">
        <title>rRNA introns, odd ribosomes, and small enigmatic genomes across a large radiation of phyla.</title>
        <authorList>
            <person name="Brown C.T."/>
            <person name="Hug L.A."/>
            <person name="Thomas B.C."/>
            <person name="Sharon I."/>
            <person name="Castelle C.J."/>
            <person name="Singh A."/>
            <person name="Wilkins M.J."/>
            <person name="Williams K.H."/>
            <person name="Banfield J.F."/>
        </authorList>
    </citation>
    <scope>NUCLEOTIDE SEQUENCE [LARGE SCALE GENOMIC DNA]</scope>
</reference>
<dbReference type="Pfam" id="PF13472">
    <property type="entry name" value="Lipase_GDSL_2"/>
    <property type="match status" value="1"/>
</dbReference>
<proteinExistence type="predicted"/>
<dbReference type="PANTHER" id="PTHR30383">
    <property type="entry name" value="THIOESTERASE 1/PROTEASE 1/LYSOPHOSPHOLIPASE L1"/>
    <property type="match status" value="1"/>
</dbReference>
<accession>A0A0G0FQ56</accession>
<comment type="caution">
    <text evidence="2">The sequence shown here is derived from an EMBL/GenBank/DDBJ whole genome shotgun (WGS) entry which is preliminary data.</text>
</comment>
<gene>
    <name evidence="2" type="ORF">US28_C0007G0026</name>
</gene>
<evidence type="ECO:0000313" key="3">
    <source>
        <dbReference type="Proteomes" id="UP000034448"/>
    </source>
</evidence>
<protein>
    <submittedName>
        <fullName evidence="2">Gdsl-family lipolytic enzyme</fullName>
    </submittedName>
</protein>
<evidence type="ECO:0000313" key="2">
    <source>
        <dbReference type="EMBL" id="KKQ15935.1"/>
    </source>
</evidence>
<dbReference type="AlphaFoldDB" id="A0A0G0FQ56"/>
<dbReference type="SUPFAM" id="SSF52266">
    <property type="entry name" value="SGNH hydrolase"/>
    <property type="match status" value="1"/>
</dbReference>
<dbReference type="Proteomes" id="UP000034448">
    <property type="component" value="Unassembled WGS sequence"/>
</dbReference>
<organism evidence="2 3">
    <name type="scientific">Candidatus Daviesbacteria bacterium GW2011_GWA1_36_8</name>
    <dbReference type="NCBI Taxonomy" id="1618417"/>
    <lineage>
        <taxon>Bacteria</taxon>
        <taxon>Candidatus Daviesiibacteriota</taxon>
    </lineage>
</organism>
<dbReference type="InterPro" id="IPR036514">
    <property type="entry name" value="SGNH_hydro_sf"/>
</dbReference>
<dbReference type="InterPro" id="IPR013830">
    <property type="entry name" value="SGNH_hydro"/>
</dbReference>
<name>A0A0G0FQ56_9BACT</name>
<dbReference type="GO" id="GO:0004622">
    <property type="term" value="F:phosphatidylcholine lysophospholipase activity"/>
    <property type="evidence" value="ECO:0007669"/>
    <property type="project" value="TreeGrafter"/>
</dbReference>
<dbReference type="EMBL" id="LBSJ01000007">
    <property type="protein sequence ID" value="KKQ15935.1"/>
    <property type="molecule type" value="Genomic_DNA"/>
</dbReference>
<feature type="domain" description="SGNH hydrolase-type esterase" evidence="1">
    <location>
        <begin position="6"/>
        <end position="197"/>
    </location>
</feature>
<dbReference type="InterPro" id="IPR051532">
    <property type="entry name" value="Ester_Hydrolysis_Enzymes"/>
</dbReference>
<sequence length="218" mass="25275">MVNILVFGASTTYGAWDSEGGWVNRLRKYIDQKIIESKFEIDYLIYNLGISGDKTGDLFKRFEVETEARKGKHGEEVVILFHIGINDCIYNESMGRVEVSGDDFRKNLVKLVEMAKIYSKKIVIIGSMPVDSRVSPIPWAPGRYYKNEYVEEYNGILKDVAESERVEFLEIFKEFINKDYSSLLSDGVHMNDEGHRLMYERVRDYLEDKEIIDLKVEG</sequence>
<dbReference type="Gene3D" id="3.40.50.1110">
    <property type="entry name" value="SGNH hydrolase"/>
    <property type="match status" value="1"/>
</dbReference>
<evidence type="ECO:0000259" key="1">
    <source>
        <dbReference type="Pfam" id="PF13472"/>
    </source>
</evidence>
<dbReference type="PROSITE" id="PS50890">
    <property type="entry name" value="PUA"/>
    <property type="match status" value="1"/>
</dbReference>
<dbReference type="PANTHER" id="PTHR30383:SF5">
    <property type="entry name" value="SGNH HYDROLASE-TYPE ESTERASE DOMAIN-CONTAINING PROTEIN"/>
    <property type="match status" value="1"/>
</dbReference>